<name>A0A657Q7Z8_9GAMM</name>
<dbReference type="CDD" id="cd00077">
    <property type="entry name" value="HDc"/>
    <property type="match status" value="1"/>
</dbReference>
<feature type="domain" description="HD-GYP" evidence="6">
    <location>
        <begin position="321"/>
        <end position="516"/>
    </location>
</feature>
<keyword evidence="7" id="KW-0378">Hydrolase</keyword>
<dbReference type="AlphaFoldDB" id="A0A657Q7Z8"/>
<dbReference type="InterPro" id="IPR029016">
    <property type="entry name" value="GAF-like_dom_sf"/>
</dbReference>
<feature type="domain" description="Response regulatory" evidence="5">
    <location>
        <begin position="1"/>
        <end position="114"/>
    </location>
</feature>
<dbReference type="PROSITE" id="PS51832">
    <property type="entry name" value="HD_GYP"/>
    <property type="match status" value="1"/>
</dbReference>
<keyword evidence="3" id="KW-0597">Phosphoprotein</keyword>
<dbReference type="GO" id="GO:0016301">
    <property type="term" value="F:kinase activity"/>
    <property type="evidence" value="ECO:0007669"/>
    <property type="project" value="UniProtKB-KW"/>
</dbReference>
<dbReference type="SMART" id="SM00471">
    <property type="entry name" value="HDc"/>
    <property type="match status" value="1"/>
</dbReference>
<sequence>MVDDTPASLRLLTELLTDAGFKVRPSNSGTLALQSAQAQPPNLILLDIRMPDLDGYEVCRRLKAEPATADVPVIFISALDDVKDRIKGFEVGGVDYISKPFQREEVLARVHTHMELRRMRTSLEEIVRERSASLENTIRTLRTLSAVNQSLIHASEEQPLLESICNSAVNLGGYRMAWVGYLKQGRIVPRFASGHHDGYLEGLGASLALDQGDDLYPAARAVNDKQLDFSNDIASDPEFGPWREQALARGYRSSIALPLIVNDECIGALSLYSTVANRFSDRELLMLDEMANDLAFGIKHLRLDTARHIAQEERQRTLEQLRRTLEQTIEAMAITVEKRDPYTAGHQRRVTRLAVAIAEEMGLDESTINGIRFAGSIHDIGKIYVPSEILNRPGRISETEFSIIKTHPDVGYDILKDVDFGEPIAEIVLQHHERLDGSGYPNGIGGDAISRQARILMVADVVEAIASHRPYRPALGIDEAVKEITRNQGRLYDAKVVEACLRVLKQESIHDLLSHPGMTTA</sequence>
<dbReference type="Gene3D" id="1.10.3210.10">
    <property type="entry name" value="Hypothetical protein af1432"/>
    <property type="match status" value="1"/>
</dbReference>
<dbReference type="GO" id="GO:0008081">
    <property type="term" value="F:phosphoric diester hydrolase activity"/>
    <property type="evidence" value="ECO:0007669"/>
    <property type="project" value="UniProtKB-ARBA"/>
</dbReference>
<dbReference type="SMART" id="SM00448">
    <property type="entry name" value="REC"/>
    <property type="match status" value="1"/>
</dbReference>
<organism evidence="7 8">
    <name type="scientific">Candidatus Sedimenticola endophacoides</name>
    <dbReference type="NCBI Taxonomy" id="2548426"/>
    <lineage>
        <taxon>Bacteria</taxon>
        <taxon>Pseudomonadati</taxon>
        <taxon>Pseudomonadota</taxon>
        <taxon>Gammaproteobacteria</taxon>
        <taxon>Chromatiales</taxon>
        <taxon>Sedimenticolaceae</taxon>
        <taxon>Sedimenticola</taxon>
    </lineage>
</organism>
<dbReference type="SUPFAM" id="SSF109604">
    <property type="entry name" value="HD-domain/PDEase-like"/>
    <property type="match status" value="1"/>
</dbReference>
<dbReference type="PROSITE" id="PS50110">
    <property type="entry name" value="RESPONSE_REGULATORY"/>
    <property type="match status" value="1"/>
</dbReference>
<evidence type="ECO:0000256" key="3">
    <source>
        <dbReference type="PROSITE-ProRule" id="PRU00169"/>
    </source>
</evidence>
<keyword evidence="1" id="KW-0808">Transferase</keyword>
<protein>
    <submittedName>
        <fullName evidence="7">Phosphohydrolase</fullName>
    </submittedName>
</protein>
<dbReference type="InterPro" id="IPR011006">
    <property type="entry name" value="CheY-like_superfamily"/>
</dbReference>
<feature type="coiled-coil region" evidence="4">
    <location>
        <begin position="311"/>
        <end position="338"/>
    </location>
</feature>
<dbReference type="CDD" id="cd19920">
    <property type="entry name" value="REC_PA4781-like"/>
    <property type="match status" value="1"/>
</dbReference>
<dbReference type="Pfam" id="PF00072">
    <property type="entry name" value="Response_reg"/>
    <property type="match status" value="1"/>
</dbReference>
<dbReference type="PANTHER" id="PTHR45228">
    <property type="entry name" value="CYCLIC DI-GMP PHOSPHODIESTERASE TM_0186-RELATED"/>
    <property type="match status" value="1"/>
</dbReference>
<dbReference type="InterPro" id="IPR052020">
    <property type="entry name" value="Cyclic_di-GMP/3'3'-cGAMP_PDE"/>
</dbReference>
<evidence type="ECO:0000313" key="8">
    <source>
        <dbReference type="Proteomes" id="UP000250928"/>
    </source>
</evidence>
<dbReference type="SUPFAM" id="SSF52172">
    <property type="entry name" value="CheY-like"/>
    <property type="match status" value="1"/>
</dbReference>
<dbReference type="Pfam" id="PF13487">
    <property type="entry name" value="HD_5"/>
    <property type="match status" value="1"/>
</dbReference>
<evidence type="ECO:0000259" key="5">
    <source>
        <dbReference type="PROSITE" id="PS50110"/>
    </source>
</evidence>
<keyword evidence="4" id="KW-0175">Coiled coil</keyword>
<reference evidence="7 8" key="1">
    <citation type="submission" date="2018-01" db="EMBL/GenBank/DDBJ databases">
        <title>Novel co-symbiosis in the lucinid bivalve Phacoides pectinatus.</title>
        <authorList>
            <person name="Lim S.J."/>
            <person name="Davis B.G."/>
            <person name="Gill D.E."/>
            <person name="Engel A.S."/>
            <person name="Anderson L.C."/>
            <person name="Campbell B.J."/>
        </authorList>
    </citation>
    <scope>NUCLEOTIDE SEQUENCE [LARGE SCALE GENOMIC DNA]</scope>
    <source>
        <strain evidence="7">N3_P5</strain>
    </source>
</reference>
<dbReference type="Pfam" id="PF13185">
    <property type="entry name" value="GAF_2"/>
    <property type="match status" value="1"/>
</dbReference>
<dbReference type="InterPro" id="IPR003607">
    <property type="entry name" value="HD/PDEase_dom"/>
</dbReference>
<feature type="modified residue" description="4-aspartylphosphate" evidence="3">
    <location>
        <position position="47"/>
    </location>
</feature>
<dbReference type="Gene3D" id="3.40.50.2300">
    <property type="match status" value="1"/>
</dbReference>
<gene>
    <name evidence="7" type="ORF">C3L24_03605</name>
</gene>
<proteinExistence type="predicted"/>
<evidence type="ECO:0000259" key="6">
    <source>
        <dbReference type="PROSITE" id="PS51832"/>
    </source>
</evidence>
<comment type="caution">
    <text evidence="7">The sequence shown here is derived from an EMBL/GenBank/DDBJ whole genome shotgun (WGS) entry which is preliminary data.</text>
</comment>
<evidence type="ECO:0000256" key="1">
    <source>
        <dbReference type="ARBA" id="ARBA00022679"/>
    </source>
</evidence>
<dbReference type="PANTHER" id="PTHR45228:SF4">
    <property type="entry name" value="LIPOPROTEIN"/>
    <property type="match status" value="1"/>
</dbReference>
<dbReference type="InterPro" id="IPR037522">
    <property type="entry name" value="HD_GYP_dom"/>
</dbReference>
<keyword evidence="2" id="KW-0418">Kinase</keyword>
<accession>A0A657Q7Z8</accession>
<dbReference type="Gene3D" id="3.30.450.40">
    <property type="match status" value="1"/>
</dbReference>
<dbReference type="SUPFAM" id="SSF55781">
    <property type="entry name" value="GAF domain-like"/>
    <property type="match status" value="1"/>
</dbReference>
<dbReference type="InterPro" id="IPR003018">
    <property type="entry name" value="GAF"/>
</dbReference>
<evidence type="ECO:0000256" key="2">
    <source>
        <dbReference type="ARBA" id="ARBA00022777"/>
    </source>
</evidence>
<evidence type="ECO:0000256" key="4">
    <source>
        <dbReference type="SAM" id="Coils"/>
    </source>
</evidence>
<dbReference type="GO" id="GO:0000160">
    <property type="term" value="P:phosphorelay signal transduction system"/>
    <property type="evidence" value="ECO:0007669"/>
    <property type="project" value="InterPro"/>
</dbReference>
<evidence type="ECO:0000313" key="7">
    <source>
        <dbReference type="EMBL" id="PUE04180.1"/>
    </source>
</evidence>
<dbReference type="Proteomes" id="UP000250928">
    <property type="component" value="Unassembled WGS sequence"/>
</dbReference>
<dbReference type="EMBL" id="PQCO01000134">
    <property type="protein sequence ID" value="PUE04180.1"/>
    <property type="molecule type" value="Genomic_DNA"/>
</dbReference>
<dbReference type="InterPro" id="IPR001789">
    <property type="entry name" value="Sig_transdc_resp-reg_receiver"/>
</dbReference>